<keyword evidence="2" id="KW-1185">Reference proteome</keyword>
<reference evidence="2" key="1">
    <citation type="submission" date="2011-08" db="EMBL/GenBank/DDBJ databases">
        <authorList>
            <person name="Rombauts S."/>
        </authorList>
    </citation>
    <scope>NUCLEOTIDE SEQUENCE</scope>
    <source>
        <strain evidence="2">London</strain>
    </source>
</reference>
<dbReference type="AlphaFoldDB" id="T1JRY3"/>
<organism evidence="1 2">
    <name type="scientific">Tetranychus urticae</name>
    <name type="common">Two-spotted spider mite</name>
    <dbReference type="NCBI Taxonomy" id="32264"/>
    <lineage>
        <taxon>Eukaryota</taxon>
        <taxon>Metazoa</taxon>
        <taxon>Ecdysozoa</taxon>
        <taxon>Arthropoda</taxon>
        <taxon>Chelicerata</taxon>
        <taxon>Arachnida</taxon>
        <taxon>Acari</taxon>
        <taxon>Acariformes</taxon>
        <taxon>Trombidiformes</taxon>
        <taxon>Prostigmata</taxon>
        <taxon>Eleutherengona</taxon>
        <taxon>Raphignathae</taxon>
        <taxon>Tetranychoidea</taxon>
        <taxon>Tetranychidae</taxon>
        <taxon>Tetranychus</taxon>
    </lineage>
</organism>
<dbReference type="EnsemblMetazoa" id="tetur01g08580.1">
    <property type="protein sequence ID" value="tetur01g08580.1"/>
    <property type="gene ID" value="tetur01g08580"/>
</dbReference>
<dbReference type="Proteomes" id="UP000015104">
    <property type="component" value="Unassembled WGS sequence"/>
</dbReference>
<reference evidence="1" key="2">
    <citation type="submission" date="2015-06" db="UniProtKB">
        <authorList>
            <consortium name="EnsemblMetazoa"/>
        </authorList>
    </citation>
    <scope>IDENTIFICATION</scope>
</reference>
<proteinExistence type="predicted"/>
<dbReference type="HOGENOM" id="CLU_2136620_0_0_1"/>
<sequence length="113" mass="12944">MPRRKMMKLKKLAALALILKSQKKKMYAIPIPIPLPIPIYKNKVMGQAEFVQDQMVVNGAQHHPNHHGFQANSMAHSGHMVIEQQPVIAHHQFHQVPVQIKIVNQLIVFMSSW</sequence>
<dbReference type="EMBL" id="CAEY01000457">
    <property type="status" value="NOT_ANNOTATED_CDS"/>
    <property type="molecule type" value="Genomic_DNA"/>
</dbReference>
<evidence type="ECO:0000313" key="2">
    <source>
        <dbReference type="Proteomes" id="UP000015104"/>
    </source>
</evidence>
<name>T1JRY3_TETUR</name>
<protein>
    <submittedName>
        <fullName evidence="1">Uncharacterized protein</fullName>
    </submittedName>
</protein>
<evidence type="ECO:0000313" key="1">
    <source>
        <dbReference type="EnsemblMetazoa" id="tetur01g08580.1"/>
    </source>
</evidence>
<accession>T1JRY3</accession>